<feature type="domain" description="Integrase zinc-binding" evidence="1">
    <location>
        <begin position="352"/>
        <end position="405"/>
    </location>
</feature>
<evidence type="ECO:0000313" key="3">
    <source>
        <dbReference type="Proteomes" id="UP000708208"/>
    </source>
</evidence>
<dbReference type="OrthoDB" id="8033604at2759"/>
<evidence type="ECO:0000313" key="2">
    <source>
        <dbReference type="EMBL" id="CAG7734382.1"/>
    </source>
</evidence>
<evidence type="ECO:0000259" key="1">
    <source>
        <dbReference type="Pfam" id="PF17921"/>
    </source>
</evidence>
<keyword evidence="3" id="KW-1185">Reference proteome</keyword>
<dbReference type="Pfam" id="PF05380">
    <property type="entry name" value="Peptidase_A17"/>
    <property type="match status" value="1"/>
</dbReference>
<organism evidence="2 3">
    <name type="scientific">Allacma fusca</name>
    <dbReference type="NCBI Taxonomy" id="39272"/>
    <lineage>
        <taxon>Eukaryota</taxon>
        <taxon>Metazoa</taxon>
        <taxon>Ecdysozoa</taxon>
        <taxon>Arthropoda</taxon>
        <taxon>Hexapoda</taxon>
        <taxon>Collembola</taxon>
        <taxon>Symphypleona</taxon>
        <taxon>Sminthuridae</taxon>
        <taxon>Allacma</taxon>
    </lineage>
</organism>
<feature type="non-terminal residue" evidence="2">
    <location>
        <position position="1"/>
    </location>
</feature>
<protein>
    <recommendedName>
        <fullName evidence="1">Integrase zinc-binding domain-containing protein</fullName>
    </recommendedName>
</protein>
<dbReference type="EMBL" id="CAJVCH010268257">
    <property type="protein sequence ID" value="CAG7734382.1"/>
    <property type="molecule type" value="Genomic_DNA"/>
</dbReference>
<dbReference type="InterPro" id="IPR041588">
    <property type="entry name" value="Integrase_H2C2"/>
</dbReference>
<dbReference type="PANTHER" id="PTHR47331">
    <property type="entry name" value="PHD-TYPE DOMAIN-CONTAINING PROTEIN"/>
    <property type="match status" value="1"/>
</dbReference>
<gene>
    <name evidence="2" type="ORF">AFUS01_LOCUS22776</name>
</gene>
<dbReference type="Proteomes" id="UP000708208">
    <property type="component" value="Unassembled WGS sequence"/>
</dbReference>
<reference evidence="2" key="1">
    <citation type="submission" date="2021-06" db="EMBL/GenBank/DDBJ databases">
        <authorList>
            <person name="Hodson N. C."/>
            <person name="Mongue J. A."/>
            <person name="Jaron S. K."/>
        </authorList>
    </citation>
    <scope>NUCLEOTIDE SEQUENCE</scope>
</reference>
<dbReference type="AlphaFoldDB" id="A0A8J2KAI6"/>
<sequence length="519" mass="59312">MQKLWFLQLDWDAPAPDVICDNWLRYRKQLSDLEAVKIPRCIIPMQNSSFELIGFSDASELACGAAVYARSESEDGSFLVRLVAAKTRVAPLQQKSLPRLELNGAVLLAQLMKSVAGAFLIKPKTMYAFTDSTVVLAWLKEHPKHWDTYVANRVSDIQDILPYEQWNHVSGINNPADCASRGISPSELVNHPLWWQGPDFLRDSTYEFCKPAIIPEEALCERRKRALVHHVALDESLLYKFSSLTRLQRITAYCQRFIYNCRRVKKDRNFHCLSSTELREALLKLVRIVQQNYFANEFNQCEKKEPISVKSRLRSLNPYLDNTGLLRVGGRLRHAQIGGDRKHPMILPSNHVLTALVINYEHLNNLHGGCQLVLASIQRRFWIINGRDAVRKQIQRCIRCRRFRTETATQMMGDLPSVRVTATRAFFKVGIDFAGPITLRRGRGNAMQKGYIAIFICMVTRAMHLEVVTSLTTDAFLSVLKRFVSRRGLPSDIYSDCGRTFVGANKELRKIWKTAELSA</sequence>
<name>A0A8J2KAI6_9HEXA</name>
<accession>A0A8J2KAI6</accession>
<dbReference type="Pfam" id="PF17921">
    <property type="entry name" value="Integrase_H2C2"/>
    <property type="match status" value="1"/>
</dbReference>
<feature type="non-terminal residue" evidence="2">
    <location>
        <position position="519"/>
    </location>
</feature>
<comment type="caution">
    <text evidence="2">The sequence shown here is derived from an EMBL/GenBank/DDBJ whole genome shotgun (WGS) entry which is preliminary data.</text>
</comment>
<proteinExistence type="predicted"/>
<dbReference type="InterPro" id="IPR008042">
    <property type="entry name" value="Retrotrans_Pao"/>
</dbReference>